<keyword evidence="3" id="KW-1185">Reference proteome</keyword>
<dbReference type="InterPro" id="IPR050789">
    <property type="entry name" value="Diverse_Enzym_Activities"/>
</dbReference>
<dbReference type="PANTHER" id="PTHR43283">
    <property type="entry name" value="BETA-LACTAMASE-RELATED"/>
    <property type="match status" value="1"/>
</dbReference>
<feature type="domain" description="Beta-lactamase-related" evidence="1">
    <location>
        <begin position="82"/>
        <end position="351"/>
    </location>
</feature>
<dbReference type="InterPro" id="IPR001466">
    <property type="entry name" value="Beta-lactam-related"/>
</dbReference>
<dbReference type="SUPFAM" id="SSF56601">
    <property type="entry name" value="beta-lactamase/transpeptidase-like"/>
    <property type="match status" value="1"/>
</dbReference>
<dbReference type="PANTHER" id="PTHR43283:SF7">
    <property type="entry name" value="BETA-LACTAMASE-RELATED DOMAIN-CONTAINING PROTEIN"/>
    <property type="match status" value="1"/>
</dbReference>
<sequence length="384" mass="43467">MATENATTCAHQKTKMMEYKNMVKRGLALCGLLSLLSCGGHKPQFVGKPLLKHDSVQQTGYDTTKLSALSQFIKDSSRTTGMVVLYDGKVLFEYGDVSQVSYLASCRKSILSMLYGKHITNGTIDLNETIGNLGIEEDDGLLPIEKQATVDHIITARSGVFHLPANGGYDTRNVKTRGSVKPGSYFLYNNWDFNVGGAILEQYTGQSVYKELQEQLAIPLGFEDWNLKNQKKKWNKRKSRYAAYHIYVSPRDLAKMGQLMLNKGKWNDEQLIPKSWVDQSTSMVTPVDTVNARNGWTHNDMPQLSYGYMWWLLESFKDNADYEGAFSATGWGGQFLTVIPKRKLVIAHMTKMDKLSLWGFHYKGVSDLTYWKIVDRLMQSQTTK</sequence>
<reference evidence="2 3" key="1">
    <citation type="submission" date="2017-04" db="EMBL/GenBank/DDBJ databases">
        <title>A new member of the family Flavobacteriaceae isolated from ascidians.</title>
        <authorList>
            <person name="Chen L."/>
        </authorList>
    </citation>
    <scope>NUCLEOTIDE SEQUENCE [LARGE SCALE GENOMIC DNA]</scope>
    <source>
        <strain evidence="2 3">HQA918</strain>
    </source>
</reference>
<dbReference type="AlphaFoldDB" id="A0A2A4GFW3"/>
<dbReference type="Pfam" id="PF00144">
    <property type="entry name" value="Beta-lactamase"/>
    <property type="match status" value="1"/>
</dbReference>
<dbReference type="Proteomes" id="UP000219559">
    <property type="component" value="Unassembled WGS sequence"/>
</dbReference>
<accession>A0A2A4GFW3</accession>
<evidence type="ECO:0000313" key="2">
    <source>
        <dbReference type="EMBL" id="PCE66665.1"/>
    </source>
</evidence>
<dbReference type="EMBL" id="NBWU01000001">
    <property type="protein sequence ID" value="PCE66665.1"/>
    <property type="molecule type" value="Genomic_DNA"/>
</dbReference>
<comment type="caution">
    <text evidence="2">The sequence shown here is derived from an EMBL/GenBank/DDBJ whole genome shotgun (WGS) entry which is preliminary data.</text>
</comment>
<organism evidence="2 3">
    <name type="scientific">Sediminicola luteus</name>
    <dbReference type="NCBI Taxonomy" id="319238"/>
    <lineage>
        <taxon>Bacteria</taxon>
        <taxon>Pseudomonadati</taxon>
        <taxon>Bacteroidota</taxon>
        <taxon>Flavobacteriia</taxon>
        <taxon>Flavobacteriales</taxon>
        <taxon>Flavobacteriaceae</taxon>
        <taxon>Sediminicola</taxon>
    </lineage>
</organism>
<gene>
    <name evidence="2" type="ORF">B7P33_05055</name>
</gene>
<name>A0A2A4GFW3_9FLAO</name>
<proteinExistence type="predicted"/>
<evidence type="ECO:0000259" key="1">
    <source>
        <dbReference type="Pfam" id="PF00144"/>
    </source>
</evidence>
<dbReference type="InterPro" id="IPR012338">
    <property type="entry name" value="Beta-lactam/transpept-like"/>
</dbReference>
<evidence type="ECO:0000313" key="3">
    <source>
        <dbReference type="Proteomes" id="UP000219559"/>
    </source>
</evidence>
<dbReference type="RefSeq" id="WP_097442186.1">
    <property type="nucleotide sequence ID" value="NZ_NBWU01000001.1"/>
</dbReference>
<protein>
    <recommendedName>
        <fullName evidence="1">Beta-lactamase-related domain-containing protein</fullName>
    </recommendedName>
</protein>
<dbReference type="Gene3D" id="3.40.710.10">
    <property type="entry name" value="DD-peptidase/beta-lactamase superfamily"/>
    <property type="match status" value="1"/>
</dbReference>
<dbReference type="OrthoDB" id="6385003at2"/>